<keyword evidence="3" id="KW-1185">Reference proteome</keyword>
<dbReference type="AlphaFoldDB" id="A0A5N4C3V1"/>
<evidence type="ECO:0000259" key="1">
    <source>
        <dbReference type="Pfam" id="PF00061"/>
    </source>
</evidence>
<accession>A0A5N4C3V1</accession>
<reference evidence="2 3" key="1">
    <citation type="journal article" date="2019" name="Mol. Ecol. Resour.">
        <title>Improving Illumina assemblies with Hi-C and long reads: an example with the North African dromedary.</title>
        <authorList>
            <person name="Elbers J.P."/>
            <person name="Rogers M.F."/>
            <person name="Perelman P.L."/>
            <person name="Proskuryakova A.A."/>
            <person name="Serdyukova N.A."/>
            <person name="Johnson W.E."/>
            <person name="Horin P."/>
            <person name="Corander J."/>
            <person name="Murphy D."/>
            <person name="Burger P.A."/>
        </authorList>
    </citation>
    <scope>NUCLEOTIDE SEQUENCE [LARGE SCALE GENOMIC DNA]</scope>
    <source>
        <strain evidence="2">Drom800</strain>
        <tissue evidence="2">Blood</tissue>
    </source>
</reference>
<proteinExistence type="predicted"/>
<dbReference type="Proteomes" id="UP000299084">
    <property type="component" value="Unassembled WGS sequence"/>
</dbReference>
<dbReference type="SUPFAM" id="SSF50814">
    <property type="entry name" value="Lipocalins"/>
    <property type="match status" value="1"/>
</dbReference>
<gene>
    <name evidence="2" type="ORF">Cadr_000003789</name>
</gene>
<dbReference type="Gene3D" id="2.40.128.20">
    <property type="match status" value="1"/>
</dbReference>
<protein>
    <submittedName>
        <fullName evidence="2">Odorant-binding protein</fullName>
    </submittedName>
</protein>
<organism evidence="2 3">
    <name type="scientific">Camelus dromedarius</name>
    <name type="common">Dromedary</name>
    <name type="synonym">Arabian camel</name>
    <dbReference type="NCBI Taxonomy" id="9838"/>
    <lineage>
        <taxon>Eukaryota</taxon>
        <taxon>Metazoa</taxon>
        <taxon>Chordata</taxon>
        <taxon>Craniata</taxon>
        <taxon>Vertebrata</taxon>
        <taxon>Euteleostomi</taxon>
        <taxon>Mammalia</taxon>
        <taxon>Eutheria</taxon>
        <taxon>Laurasiatheria</taxon>
        <taxon>Artiodactyla</taxon>
        <taxon>Tylopoda</taxon>
        <taxon>Camelidae</taxon>
        <taxon>Camelus</taxon>
    </lineage>
</organism>
<feature type="domain" description="Lipocalin/cytosolic fatty-acid binding" evidence="1">
    <location>
        <begin position="14"/>
        <end position="147"/>
    </location>
</feature>
<evidence type="ECO:0000313" key="3">
    <source>
        <dbReference type="Proteomes" id="UP000299084"/>
    </source>
</evidence>
<dbReference type="Pfam" id="PF00061">
    <property type="entry name" value="Lipocalin"/>
    <property type="match status" value="1"/>
</dbReference>
<dbReference type="InterPro" id="IPR012674">
    <property type="entry name" value="Calycin"/>
</dbReference>
<name>A0A5N4C3V1_CAMDR</name>
<dbReference type="InterPro" id="IPR000566">
    <property type="entry name" value="Lipocln_cytosolic_FA-bd_dom"/>
</dbReference>
<comment type="caution">
    <text evidence="2">The sequence shown here is derived from an EMBL/GenBank/DDBJ whole genome shotgun (WGS) entry which is preliminary data.</text>
</comment>
<sequence>MTLLRIILIRENSVWKPIYVTASDTENTSEKCPCKTFICEVEIDDEAGTITFTIFERFNGKSTQTIIKETKQEDGVYPAGDDCIKELQTIQLSDDVLIVIIVKVDAAGNESKVLEVLAKVCDTTDEVLQKIKELLKEKGISENNLQKVLCLDVCLIKEDAAKTN</sequence>
<dbReference type="EMBL" id="JWIN03000037">
    <property type="protein sequence ID" value="KAB1253562.1"/>
    <property type="molecule type" value="Genomic_DNA"/>
</dbReference>
<evidence type="ECO:0000313" key="2">
    <source>
        <dbReference type="EMBL" id="KAB1253562.1"/>
    </source>
</evidence>